<evidence type="ECO:0000313" key="2">
    <source>
        <dbReference type="Proteomes" id="UP001209885"/>
    </source>
</evidence>
<accession>A0ABT3RQD8</accession>
<proteinExistence type="predicted"/>
<dbReference type="InterPro" id="IPR023614">
    <property type="entry name" value="Porin_dom_sf"/>
</dbReference>
<dbReference type="EMBL" id="JAPFQN010000005">
    <property type="protein sequence ID" value="MCX2744008.1"/>
    <property type="molecule type" value="Genomic_DNA"/>
</dbReference>
<dbReference type="Proteomes" id="UP001209885">
    <property type="component" value="Unassembled WGS sequence"/>
</dbReference>
<evidence type="ECO:0008006" key="3">
    <source>
        <dbReference type="Google" id="ProtNLM"/>
    </source>
</evidence>
<reference evidence="1 2" key="1">
    <citation type="submission" date="2022-11" db="EMBL/GenBank/DDBJ databases">
        <title>The characterization of three novel Bacteroidetes species and genomic analysis of their roles in tidal elemental geochemical cycles.</title>
        <authorList>
            <person name="Ma K."/>
        </authorList>
    </citation>
    <scope>NUCLEOTIDE SEQUENCE [LARGE SCALE GENOMIC DNA]</scope>
    <source>
        <strain evidence="1 2">M17</strain>
    </source>
</reference>
<keyword evidence="2" id="KW-1185">Reference proteome</keyword>
<gene>
    <name evidence="1" type="ORF">OO013_09040</name>
</gene>
<evidence type="ECO:0000313" key="1">
    <source>
        <dbReference type="EMBL" id="MCX2744008.1"/>
    </source>
</evidence>
<dbReference type="RefSeq" id="WP_266056476.1">
    <property type="nucleotide sequence ID" value="NZ_JAPFQN010000005.1"/>
</dbReference>
<comment type="caution">
    <text evidence="1">The sequence shown here is derived from an EMBL/GenBank/DDBJ whole genome shotgun (WGS) entry which is preliminary data.</text>
</comment>
<organism evidence="1 2">
    <name type="scientific">Mangrovivirga halotolerans</name>
    <dbReference type="NCBI Taxonomy" id="2993936"/>
    <lineage>
        <taxon>Bacteria</taxon>
        <taxon>Pseudomonadati</taxon>
        <taxon>Bacteroidota</taxon>
        <taxon>Cytophagia</taxon>
        <taxon>Cytophagales</taxon>
        <taxon>Mangrovivirgaceae</taxon>
        <taxon>Mangrovivirga</taxon>
    </lineage>
</organism>
<sequence>MREILILLAFPVLLLAQEHKIDTIQENNQELHTLSDFFSKGRIKGHFRTYFMSTNNNKNLSDYYAIGTGLGVGYETSVYKGLQGVISGFIIHNIASSDLSEPDPLTGALNRYEIGLFDIEHRDNKHDLDRLEELYIKYTNNNHTLIFGKQFLETPVLNAQDSRMRPNLFEGLTYEYFDPDKKINWSGGFIYRFSPRSTVEWYNTTETIGLYNKSRHEDNEGINPDSKGVLYGKIGYKSNGLIIDIWDFYFENLINNSLFTSTYENRFLKVGVQLFYQYSVLSNSFEDFYHEHDHQSGYISVMGGYKLKKGMVKAAYTRISEKGQFLIPREYGKEKMFTTMPRERMEGIADAHAYNLSADFEISNSIDLRTSLGYYNLPEPSDSVKNRYGLPSFYQGVVDFNYKFHGFLDGMEAHFLLTHKLAKSDKIEPEYEINKVNMTNFSIILNYHFNQSKQEDYHGHK</sequence>
<name>A0ABT3RQD8_9BACT</name>
<dbReference type="Gene3D" id="2.40.160.10">
    <property type="entry name" value="Porin"/>
    <property type="match status" value="1"/>
</dbReference>
<protein>
    <recommendedName>
        <fullName evidence="3">Outer membrane porin, OprD family</fullName>
    </recommendedName>
</protein>